<name>A0A5C3QMS2_9AGAR</name>
<dbReference type="AlphaFoldDB" id="A0A5C3QMS2"/>
<gene>
    <name evidence="1" type="ORF">BDV98DRAFT_567118</name>
</gene>
<evidence type="ECO:0000313" key="2">
    <source>
        <dbReference type="Proteomes" id="UP000305067"/>
    </source>
</evidence>
<organism evidence="1 2">
    <name type="scientific">Pterulicium gracile</name>
    <dbReference type="NCBI Taxonomy" id="1884261"/>
    <lineage>
        <taxon>Eukaryota</taxon>
        <taxon>Fungi</taxon>
        <taxon>Dikarya</taxon>
        <taxon>Basidiomycota</taxon>
        <taxon>Agaricomycotina</taxon>
        <taxon>Agaricomycetes</taxon>
        <taxon>Agaricomycetidae</taxon>
        <taxon>Agaricales</taxon>
        <taxon>Pleurotineae</taxon>
        <taxon>Pterulaceae</taxon>
        <taxon>Pterulicium</taxon>
    </lineage>
</organism>
<sequence length="137" mass="15504">MAISRRAASAILRSGRVQTRKASTHAHPEVAEAEHYAQETIGSTTWRNFILYSLVGVGFYKFAPAQGEEVAVTRWIKSISFPTDFWVDHNSKHAALSKESAAHVLLVTDAKKERVHRYRFQQESELISPFRGKVGEY</sequence>
<evidence type="ECO:0000313" key="1">
    <source>
        <dbReference type="EMBL" id="TFL01539.1"/>
    </source>
</evidence>
<keyword evidence="2" id="KW-1185">Reference proteome</keyword>
<reference evidence="1 2" key="1">
    <citation type="journal article" date="2019" name="Nat. Ecol. Evol.">
        <title>Megaphylogeny resolves global patterns of mushroom evolution.</title>
        <authorList>
            <person name="Varga T."/>
            <person name="Krizsan K."/>
            <person name="Foldi C."/>
            <person name="Dima B."/>
            <person name="Sanchez-Garcia M."/>
            <person name="Sanchez-Ramirez S."/>
            <person name="Szollosi G.J."/>
            <person name="Szarkandi J.G."/>
            <person name="Papp V."/>
            <person name="Albert L."/>
            <person name="Andreopoulos W."/>
            <person name="Angelini C."/>
            <person name="Antonin V."/>
            <person name="Barry K.W."/>
            <person name="Bougher N.L."/>
            <person name="Buchanan P."/>
            <person name="Buyck B."/>
            <person name="Bense V."/>
            <person name="Catcheside P."/>
            <person name="Chovatia M."/>
            <person name="Cooper J."/>
            <person name="Damon W."/>
            <person name="Desjardin D."/>
            <person name="Finy P."/>
            <person name="Geml J."/>
            <person name="Haridas S."/>
            <person name="Hughes K."/>
            <person name="Justo A."/>
            <person name="Karasinski D."/>
            <person name="Kautmanova I."/>
            <person name="Kiss B."/>
            <person name="Kocsube S."/>
            <person name="Kotiranta H."/>
            <person name="LaButti K.M."/>
            <person name="Lechner B.E."/>
            <person name="Liimatainen K."/>
            <person name="Lipzen A."/>
            <person name="Lukacs Z."/>
            <person name="Mihaltcheva S."/>
            <person name="Morgado L.N."/>
            <person name="Niskanen T."/>
            <person name="Noordeloos M.E."/>
            <person name="Ohm R.A."/>
            <person name="Ortiz-Santana B."/>
            <person name="Ovrebo C."/>
            <person name="Racz N."/>
            <person name="Riley R."/>
            <person name="Savchenko A."/>
            <person name="Shiryaev A."/>
            <person name="Soop K."/>
            <person name="Spirin V."/>
            <person name="Szebenyi C."/>
            <person name="Tomsovsky M."/>
            <person name="Tulloss R.E."/>
            <person name="Uehling J."/>
            <person name="Grigoriev I.V."/>
            <person name="Vagvolgyi C."/>
            <person name="Papp T."/>
            <person name="Martin F.M."/>
            <person name="Miettinen O."/>
            <person name="Hibbett D.S."/>
            <person name="Nagy L.G."/>
        </authorList>
    </citation>
    <scope>NUCLEOTIDE SEQUENCE [LARGE SCALE GENOMIC DNA]</scope>
    <source>
        <strain evidence="1 2">CBS 309.79</strain>
    </source>
</reference>
<accession>A0A5C3QMS2</accession>
<dbReference type="STRING" id="1884261.A0A5C3QMS2"/>
<dbReference type="Proteomes" id="UP000305067">
    <property type="component" value="Unassembled WGS sequence"/>
</dbReference>
<dbReference type="OrthoDB" id="2120038at2759"/>
<protein>
    <submittedName>
        <fullName evidence="1">Uncharacterized protein</fullName>
    </submittedName>
</protein>
<dbReference type="EMBL" id="ML178824">
    <property type="protein sequence ID" value="TFL01539.1"/>
    <property type="molecule type" value="Genomic_DNA"/>
</dbReference>
<proteinExistence type="predicted"/>